<comment type="caution">
    <text evidence="1">The sequence shown here is derived from an EMBL/GenBank/DDBJ whole genome shotgun (WGS) entry which is preliminary data.</text>
</comment>
<evidence type="ECO:0000313" key="2">
    <source>
        <dbReference type="Proteomes" id="UP001060085"/>
    </source>
</evidence>
<gene>
    <name evidence="1" type="ORF">M9H77_29528</name>
</gene>
<protein>
    <submittedName>
        <fullName evidence="1">Uncharacterized protein</fullName>
    </submittedName>
</protein>
<organism evidence="1 2">
    <name type="scientific">Catharanthus roseus</name>
    <name type="common">Madagascar periwinkle</name>
    <name type="synonym">Vinca rosea</name>
    <dbReference type="NCBI Taxonomy" id="4058"/>
    <lineage>
        <taxon>Eukaryota</taxon>
        <taxon>Viridiplantae</taxon>
        <taxon>Streptophyta</taxon>
        <taxon>Embryophyta</taxon>
        <taxon>Tracheophyta</taxon>
        <taxon>Spermatophyta</taxon>
        <taxon>Magnoliopsida</taxon>
        <taxon>eudicotyledons</taxon>
        <taxon>Gunneridae</taxon>
        <taxon>Pentapetalae</taxon>
        <taxon>asterids</taxon>
        <taxon>lamiids</taxon>
        <taxon>Gentianales</taxon>
        <taxon>Apocynaceae</taxon>
        <taxon>Rauvolfioideae</taxon>
        <taxon>Vinceae</taxon>
        <taxon>Catharanthinae</taxon>
        <taxon>Catharanthus</taxon>
    </lineage>
</organism>
<proteinExistence type="predicted"/>
<reference evidence="2" key="1">
    <citation type="journal article" date="2023" name="Nat. Plants">
        <title>Single-cell RNA sequencing provides a high-resolution roadmap for understanding the multicellular compartmentation of specialized metabolism.</title>
        <authorList>
            <person name="Sun S."/>
            <person name="Shen X."/>
            <person name="Li Y."/>
            <person name="Li Y."/>
            <person name="Wang S."/>
            <person name="Li R."/>
            <person name="Zhang H."/>
            <person name="Shen G."/>
            <person name="Guo B."/>
            <person name="Wei J."/>
            <person name="Xu J."/>
            <person name="St-Pierre B."/>
            <person name="Chen S."/>
            <person name="Sun C."/>
        </authorList>
    </citation>
    <scope>NUCLEOTIDE SEQUENCE [LARGE SCALE GENOMIC DNA]</scope>
</reference>
<keyword evidence="2" id="KW-1185">Reference proteome</keyword>
<evidence type="ECO:0000313" key="1">
    <source>
        <dbReference type="EMBL" id="KAI5652341.1"/>
    </source>
</evidence>
<name>A0ACB9ZVJ7_CATRO</name>
<dbReference type="EMBL" id="CM044707">
    <property type="protein sequence ID" value="KAI5652341.1"/>
    <property type="molecule type" value="Genomic_DNA"/>
</dbReference>
<dbReference type="Proteomes" id="UP001060085">
    <property type="component" value="Linkage Group LG07"/>
</dbReference>
<accession>A0ACB9ZVJ7</accession>
<sequence length="91" mass="10678">MVKEIGRAWRVRRKRRIPQVKPVSLEQIQTLYLSAKIGPFLSQPSHTHVAESRRAEWKTNRESVRRREREDRRSDRESVGGSGGINRERGD</sequence>